<name>A0A5K3FNF0_MESCO</name>
<evidence type="ECO:0000256" key="1">
    <source>
        <dbReference type="SAM" id="MobiDB-lite"/>
    </source>
</evidence>
<organism evidence="2">
    <name type="scientific">Mesocestoides corti</name>
    <name type="common">Flatworm</name>
    <dbReference type="NCBI Taxonomy" id="53468"/>
    <lineage>
        <taxon>Eukaryota</taxon>
        <taxon>Metazoa</taxon>
        <taxon>Spiralia</taxon>
        <taxon>Lophotrochozoa</taxon>
        <taxon>Platyhelminthes</taxon>
        <taxon>Cestoda</taxon>
        <taxon>Eucestoda</taxon>
        <taxon>Cyclophyllidea</taxon>
        <taxon>Mesocestoididae</taxon>
        <taxon>Mesocestoides</taxon>
    </lineage>
</organism>
<protein>
    <submittedName>
        <fullName evidence="2">CCD18 protein</fullName>
    </submittedName>
</protein>
<feature type="region of interest" description="Disordered" evidence="1">
    <location>
        <begin position="82"/>
        <end position="114"/>
    </location>
</feature>
<sequence length="114" mass="13017">KRDKTELELALRARESESSLQISQTELALSRLTALRSQLTQLQTINERIEEFLSRFKSSGTISAAEQSGTLIIQLRTMLKQMNETEDTDKIDEEKLTSKEMPEISNNAARDEEE</sequence>
<reference evidence="2" key="1">
    <citation type="submission" date="2019-11" db="UniProtKB">
        <authorList>
            <consortium name="WormBaseParasite"/>
        </authorList>
    </citation>
    <scope>IDENTIFICATION</scope>
</reference>
<evidence type="ECO:0000313" key="2">
    <source>
        <dbReference type="WBParaSite" id="MCU_009889-RB"/>
    </source>
</evidence>
<feature type="compositionally biased region" description="Basic and acidic residues" evidence="1">
    <location>
        <begin position="92"/>
        <end position="102"/>
    </location>
</feature>
<accession>A0A5K3FNF0</accession>
<dbReference type="AlphaFoldDB" id="A0A5K3FNF0"/>
<dbReference type="WBParaSite" id="MCU_009889-RB">
    <property type="protein sequence ID" value="MCU_009889-RB"/>
    <property type="gene ID" value="MCU_009889"/>
</dbReference>
<proteinExistence type="predicted"/>